<keyword evidence="2" id="KW-1185">Reference proteome</keyword>
<evidence type="ECO:0000313" key="2">
    <source>
        <dbReference type="Proteomes" id="UP001283361"/>
    </source>
</evidence>
<dbReference type="Proteomes" id="UP001283361">
    <property type="component" value="Unassembled WGS sequence"/>
</dbReference>
<gene>
    <name evidence="1" type="ORF">RRG08_001894</name>
</gene>
<comment type="caution">
    <text evidence="1">The sequence shown here is derived from an EMBL/GenBank/DDBJ whole genome shotgun (WGS) entry which is preliminary data.</text>
</comment>
<proteinExistence type="predicted"/>
<organism evidence="1 2">
    <name type="scientific">Elysia crispata</name>
    <name type="common">lettuce slug</name>
    <dbReference type="NCBI Taxonomy" id="231223"/>
    <lineage>
        <taxon>Eukaryota</taxon>
        <taxon>Metazoa</taxon>
        <taxon>Spiralia</taxon>
        <taxon>Lophotrochozoa</taxon>
        <taxon>Mollusca</taxon>
        <taxon>Gastropoda</taxon>
        <taxon>Heterobranchia</taxon>
        <taxon>Euthyneura</taxon>
        <taxon>Panpulmonata</taxon>
        <taxon>Sacoglossa</taxon>
        <taxon>Placobranchoidea</taxon>
        <taxon>Plakobranchidae</taxon>
        <taxon>Elysia</taxon>
    </lineage>
</organism>
<accession>A0AAE1DU39</accession>
<name>A0AAE1DU39_9GAST</name>
<reference evidence="1" key="1">
    <citation type="journal article" date="2023" name="G3 (Bethesda)">
        <title>A reference genome for the long-term kleptoplast-retaining sea slug Elysia crispata morphotype clarki.</title>
        <authorList>
            <person name="Eastman K.E."/>
            <person name="Pendleton A.L."/>
            <person name="Shaikh M.A."/>
            <person name="Suttiyut T."/>
            <person name="Ogas R."/>
            <person name="Tomko P."/>
            <person name="Gavelis G."/>
            <person name="Widhalm J.R."/>
            <person name="Wisecaver J.H."/>
        </authorList>
    </citation>
    <scope>NUCLEOTIDE SEQUENCE</scope>
    <source>
        <strain evidence="1">ECLA1</strain>
    </source>
</reference>
<sequence>MGPQPANLQVLVRRLPPGAILVTIKLEQVSIVCWRARLQPQVSRLRPFDPSEQVAQSVIDRAQFKNQVPRLLGKLGGS</sequence>
<dbReference type="AlphaFoldDB" id="A0AAE1DU39"/>
<dbReference type="EMBL" id="JAWDGP010002442">
    <property type="protein sequence ID" value="KAK3783121.1"/>
    <property type="molecule type" value="Genomic_DNA"/>
</dbReference>
<protein>
    <submittedName>
        <fullName evidence="1">Uncharacterized protein</fullName>
    </submittedName>
</protein>
<evidence type="ECO:0000313" key="1">
    <source>
        <dbReference type="EMBL" id="KAK3783121.1"/>
    </source>
</evidence>